<reference evidence="2 3" key="1">
    <citation type="submission" date="2018-06" db="EMBL/GenBank/DDBJ databases">
        <title>Genome analysis of cellulolytic fungus Trichoderma lentiforme CFAM-422.</title>
        <authorList>
            <person name="Steindorff A.S."/>
            <person name="Formighieri E.F."/>
            <person name="Midorikawa G.E.O."/>
            <person name="Tamietti M.S."/>
            <person name="Ramos E.Z."/>
            <person name="Silva A.S."/>
            <person name="Bon E.P.S."/>
            <person name="Mendes T.D."/>
            <person name="Damaso M.C.T."/>
            <person name="Favaro L.C.L."/>
        </authorList>
    </citation>
    <scope>NUCLEOTIDE SEQUENCE [LARGE SCALE GENOMIC DNA]</scope>
    <source>
        <strain evidence="2 3">CFAM-422</strain>
    </source>
</reference>
<dbReference type="AlphaFoldDB" id="A0A9P4XIE6"/>
<gene>
    <name evidence="2" type="ORF">CFAM422_004152</name>
</gene>
<dbReference type="Proteomes" id="UP000801864">
    <property type="component" value="Unassembled WGS sequence"/>
</dbReference>
<dbReference type="EMBL" id="QLNT01000006">
    <property type="protein sequence ID" value="KAF3073624.1"/>
    <property type="molecule type" value="Genomic_DNA"/>
</dbReference>
<name>A0A9P4XIE6_9HYPO</name>
<proteinExistence type="predicted"/>
<evidence type="ECO:0000256" key="1">
    <source>
        <dbReference type="SAM" id="MobiDB-lite"/>
    </source>
</evidence>
<protein>
    <submittedName>
        <fullName evidence="2">Uncharacterized protein</fullName>
    </submittedName>
</protein>
<comment type="caution">
    <text evidence="2">The sequence shown here is derived from an EMBL/GenBank/DDBJ whole genome shotgun (WGS) entry which is preliminary data.</text>
</comment>
<accession>A0A9P4XIE6</accession>
<feature type="region of interest" description="Disordered" evidence="1">
    <location>
        <begin position="74"/>
        <end position="102"/>
    </location>
</feature>
<evidence type="ECO:0000313" key="3">
    <source>
        <dbReference type="Proteomes" id="UP000801864"/>
    </source>
</evidence>
<sequence length="102" mass="11346">MAKVEEDEAHRTFRDPQSFHAQVLPILLHLAPKGPQRLRHRPTPIGWMPGYLVGTATLRRVRMAAPAEPAKAISPCNTALRPPGGQWQRPAATWQRRLAATA</sequence>
<organism evidence="2 3">
    <name type="scientific">Trichoderma lentiforme</name>
    <dbReference type="NCBI Taxonomy" id="1567552"/>
    <lineage>
        <taxon>Eukaryota</taxon>
        <taxon>Fungi</taxon>
        <taxon>Dikarya</taxon>
        <taxon>Ascomycota</taxon>
        <taxon>Pezizomycotina</taxon>
        <taxon>Sordariomycetes</taxon>
        <taxon>Hypocreomycetidae</taxon>
        <taxon>Hypocreales</taxon>
        <taxon>Hypocreaceae</taxon>
        <taxon>Trichoderma</taxon>
    </lineage>
</organism>
<evidence type="ECO:0000313" key="2">
    <source>
        <dbReference type="EMBL" id="KAF3073624.1"/>
    </source>
</evidence>
<keyword evidence="3" id="KW-1185">Reference proteome</keyword>